<dbReference type="InterPro" id="IPR036388">
    <property type="entry name" value="WH-like_DNA-bd_sf"/>
</dbReference>
<dbReference type="Proteomes" id="UP000095283">
    <property type="component" value="Unplaced"/>
</dbReference>
<evidence type="ECO:0000313" key="3">
    <source>
        <dbReference type="Proteomes" id="UP000095283"/>
    </source>
</evidence>
<dbReference type="Gene3D" id="3.30.420.10">
    <property type="entry name" value="Ribonuclease H-like superfamily/Ribonuclease H"/>
    <property type="match status" value="1"/>
</dbReference>
<dbReference type="WBParaSite" id="Hba_11950">
    <property type="protein sequence ID" value="Hba_11950"/>
    <property type="gene ID" value="Hba_11950"/>
</dbReference>
<evidence type="ECO:0000256" key="1">
    <source>
        <dbReference type="SAM" id="MobiDB-lite"/>
    </source>
</evidence>
<dbReference type="Pfam" id="PF21517">
    <property type="entry name" value="HTH_Tnp_Tc3_2_like"/>
    <property type="match status" value="1"/>
</dbReference>
<reference evidence="4" key="1">
    <citation type="submission" date="2016-11" db="UniProtKB">
        <authorList>
            <consortium name="WormBaseParasite"/>
        </authorList>
    </citation>
    <scope>IDENTIFICATION</scope>
</reference>
<dbReference type="Gene3D" id="1.10.10.10">
    <property type="entry name" value="Winged helix-like DNA-binding domain superfamily/Winged helix DNA-binding domain"/>
    <property type="match status" value="1"/>
</dbReference>
<accession>A0A1I7X3F7</accession>
<keyword evidence="3" id="KW-1185">Reference proteome</keyword>
<sequence>MGRASTLSLHERGRTKVLGLQMSSVPASSGRIGTRKSSGRPGKMNGREKKEILRTASNSTISINEIRRTCGIDASKTTVWRMLDKCPNIVRSRMKKCPQLTQGHSDERLCWARIFMRCDWEKVIFSDEKKFNLDGPDACHSYWRDLRKEPRHFSTRNFSRGSVMI</sequence>
<feature type="domain" description="Transposable element Tc3 transposase-like DNA-binding HTH" evidence="2">
    <location>
        <begin position="47"/>
        <end position="85"/>
    </location>
</feature>
<evidence type="ECO:0000313" key="4">
    <source>
        <dbReference type="WBParaSite" id="Hba_11950"/>
    </source>
</evidence>
<protein>
    <submittedName>
        <fullName evidence="4">HTH_Tnp_Tc3_2 domain-containing protein</fullName>
    </submittedName>
</protein>
<proteinExistence type="predicted"/>
<organism evidence="3 4">
    <name type="scientific">Heterorhabditis bacteriophora</name>
    <name type="common">Entomopathogenic nematode worm</name>
    <dbReference type="NCBI Taxonomy" id="37862"/>
    <lineage>
        <taxon>Eukaryota</taxon>
        <taxon>Metazoa</taxon>
        <taxon>Ecdysozoa</taxon>
        <taxon>Nematoda</taxon>
        <taxon>Chromadorea</taxon>
        <taxon>Rhabditida</taxon>
        <taxon>Rhabditina</taxon>
        <taxon>Rhabditomorpha</taxon>
        <taxon>Strongyloidea</taxon>
        <taxon>Heterorhabditidae</taxon>
        <taxon>Heterorhabditis</taxon>
    </lineage>
</organism>
<dbReference type="InterPro" id="IPR036397">
    <property type="entry name" value="RNaseH_sf"/>
</dbReference>
<feature type="region of interest" description="Disordered" evidence="1">
    <location>
        <begin position="24"/>
        <end position="45"/>
    </location>
</feature>
<evidence type="ECO:0000259" key="2">
    <source>
        <dbReference type="Pfam" id="PF21517"/>
    </source>
</evidence>
<dbReference type="GO" id="GO:0003676">
    <property type="term" value="F:nucleic acid binding"/>
    <property type="evidence" value="ECO:0007669"/>
    <property type="project" value="InterPro"/>
</dbReference>
<dbReference type="AlphaFoldDB" id="A0A1I7X3F7"/>
<name>A0A1I7X3F7_HETBA</name>
<dbReference type="InterPro" id="IPR048703">
    <property type="entry name" value="Tnp_Tc3-like_HTH"/>
</dbReference>